<dbReference type="Proteomes" id="UP000324897">
    <property type="component" value="Chromosome 5"/>
</dbReference>
<reference evidence="10 11" key="1">
    <citation type="journal article" date="2019" name="Sci. Rep.">
        <title>A high-quality genome of Eragrostis curvula grass provides insights into Poaceae evolution and supports new strategies to enhance forage quality.</title>
        <authorList>
            <person name="Carballo J."/>
            <person name="Santos B.A.C.M."/>
            <person name="Zappacosta D."/>
            <person name="Garbus I."/>
            <person name="Selva J.P."/>
            <person name="Gallo C.A."/>
            <person name="Diaz A."/>
            <person name="Albertini E."/>
            <person name="Caccamo M."/>
            <person name="Echenique V."/>
        </authorList>
    </citation>
    <scope>NUCLEOTIDE SEQUENCE [LARGE SCALE GENOMIC DNA]</scope>
    <source>
        <strain evidence="11">cv. Victoria</strain>
        <tissue evidence="10">Leaf</tissue>
    </source>
</reference>
<comment type="similarity">
    <text evidence="6">Belongs to the OXA1/ALB3/YidC family.</text>
</comment>
<dbReference type="InterPro" id="IPR028055">
    <property type="entry name" value="YidC/Oxa/ALB_C"/>
</dbReference>
<evidence type="ECO:0000256" key="8">
    <source>
        <dbReference type="SAM" id="Phobius"/>
    </source>
</evidence>
<comment type="subcellular location">
    <subcellularLocation>
        <location evidence="1 6">Membrane</location>
        <topology evidence="1 6">Multi-pass membrane protein</topology>
    </subcellularLocation>
</comment>
<dbReference type="GO" id="GO:0005743">
    <property type="term" value="C:mitochondrial inner membrane"/>
    <property type="evidence" value="ECO:0007669"/>
    <property type="project" value="TreeGrafter"/>
</dbReference>
<evidence type="ECO:0000256" key="2">
    <source>
        <dbReference type="ARBA" id="ARBA00010583"/>
    </source>
</evidence>
<dbReference type="Gramene" id="TVU48628">
    <property type="protein sequence ID" value="TVU48628"/>
    <property type="gene ID" value="EJB05_08269"/>
</dbReference>
<keyword evidence="11" id="KW-1185">Reference proteome</keyword>
<evidence type="ECO:0000256" key="1">
    <source>
        <dbReference type="ARBA" id="ARBA00004141"/>
    </source>
</evidence>
<keyword evidence="5 8" id="KW-0472">Membrane</keyword>
<comment type="similarity">
    <text evidence="2">Belongs to the OXA1/ALB3/YidC (TC 2.A.9.2) family.</text>
</comment>
<dbReference type="AlphaFoldDB" id="A0A5J9WK60"/>
<feature type="transmembrane region" description="Helical" evidence="8">
    <location>
        <begin position="321"/>
        <end position="342"/>
    </location>
</feature>
<protein>
    <recommendedName>
        <fullName evidence="9">Membrane insertase YidC/Oxa/ALB C-terminal domain-containing protein</fullName>
    </recommendedName>
</protein>
<evidence type="ECO:0000313" key="11">
    <source>
        <dbReference type="Proteomes" id="UP000324897"/>
    </source>
</evidence>
<evidence type="ECO:0000256" key="5">
    <source>
        <dbReference type="ARBA" id="ARBA00023136"/>
    </source>
</evidence>
<sequence length="426" mass="46216">MAFYARRSLATAVSRQFSRRLHPSVSHLLPPDHDRSEKPSSSSAVPPQTQPAPFPSALSRPSRSQALSLPLPFALHLAAHRNFSTTSSSSTPDIDAAADVLTDAASSGSVPELLSDEVVAAASSVTAPPAPYAGEVAAAAAESFPPVAALQHLMDAVHSFTGLNWWACIALTTVLIRLATVPMLLNQMKSMVKLNALRPEIEAIKEEIRNSTDPNSMEVGKQKIGALFLRHGVTPFTPLKGLFIQGPIFMSFFFAISNMVEKVPSLKGGGAYWFTDLTTPDDLLILPVLTSLTFLATVELNMQDGMEGNPMLKTMKNISRAFGVLFVPLAMSFPKAIFFYWVTSNLFSLGYGVVIRKPAVRNYFDLPPVESLQPTPPQMQSFNLFNGPKSVPEVDSPKESEQSSSALSQRIKELEDKAKSRGESQE</sequence>
<feature type="compositionally biased region" description="Basic and acidic residues" evidence="7">
    <location>
        <begin position="410"/>
        <end position="426"/>
    </location>
</feature>
<comment type="caution">
    <text evidence="10">The sequence shown here is derived from an EMBL/GenBank/DDBJ whole genome shotgun (WGS) entry which is preliminary data.</text>
</comment>
<dbReference type="InterPro" id="IPR001708">
    <property type="entry name" value="YidC/ALB3/OXA1/COX18"/>
</dbReference>
<evidence type="ECO:0000313" key="10">
    <source>
        <dbReference type="EMBL" id="TVU48628.1"/>
    </source>
</evidence>
<dbReference type="PANTHER" id="PTHR12428">
    <property type="entry name" value="OXA1"/>
    <property type="match status" value="1"/>
</dbReference>
<feature type="region of interest" description="Disordered" evidence="7">
    <location>
        <begin position="377"/>
        <end position="426"/>
    </location>
</feature>
<keyword evidence="4 8" id="KW-1133">Transmembrane helix</keyword>
<gene>
    <name evidence="10" type="ORF">EJB05_08269</name>
</gene>
<dbReference type="OrthoDB" id="2148490at2759"/>
<dbReference type="Pfam" id="PF02096">
    <property type="entry name" value="60KD_IMP"/>
    <property type="match status" value="1"/>
</dbReference>
<dbReference type="GO" id="GO:0032977">
    <property type="term" value="F:membrane insertase activity"/>
    <property type="evidence" value="ECO:0007669"/>
    <property type="project" value="InterPro"/>
</dbReference>
<evidence type="ECO:0000256" key="3">
    <source>
        <dbReference type="ARBA" id="ARBA00022692"/>
    </source>
</evidence>
<evidence type="ECO:0000256" key="7">
    <source>
        <dbReference type="SAM" id="MobiDB-lite"/>
    </source>
</evidence>
<dbReference type="NCBIfam" id="TIGR03592">
    <property type="entry name" value="yidC_oxa1_cterm"/>
    <property type="match status" value="1"/>
</dbReference>
<feature type="transmembrane region" description="Helical" evidence="8">
    <location>
        <begin position="163"/>
        <end position="185"/>
    </location>
</feature>
<name>A0A5J9WK60_9POAL</name>
<evidence type="ECO:0000256" key="4">
    <source>
        <dbReference type="ARBA" id="ARBA00022989"/>
    </source>
</evidence>
<accession>A0A5J9WK60</accession>
<evidence type="ECO:0000259" key="9">
    <source>
        <dbReference type="Pfam" id="PF02096"/>
    </source>
</evidence>
<dbReference type="GO" id="GO:0032979">
    <property type="term" value="P:protein insertion into mitochondrial inner membrane from matrix"/>
    <property type="evidence" value="ECO:0007669"/>
    <property type="project" value="TreeGrafter"/>
</dbReference>
<proteinExistence type="inferred from homology"/>
<dbReference type="PANTHER" id="PTHR12428:SF34">
    <property type="entry name" value="MITOCHONDRIAL INNER MEMBRANE PROTEIN OXA1-LIKE"/>
    <property type="match status" value="1"/>
</dbReference>
<dbReference type="EMBL" id="RWGY01000004">
    <property type="protein sequence ID" value="TVU48628.1"/>
    <property type="molecule type" value="Genomic_DNA"/>
</dbReference>
<keyword evidence="3 6" id="KW-0812">Transmembrane</keyword>
<feature type="region of interest" description="Disordered" evidence="7">
    <location>
        <begin position="23"/>
        <end position="61"/>
    </location>
</feature>
<feature type="domain" description="Membrane insertase YidC/Oxa/ALB C-terminal" evidence="9">
    <location>
        <begin position="165"/>
        <end position="356"/>
    </location>
</feature>
<organism evidence="10 11">
    <name type="scientific">Eragrostis curvula</name>
    <name type="common">weeping love grass</name>
    <dbReference type="NCBI Taxonomy" id="38414"/>
    <lineage>
        <taxon>Eukaryota</taxon>
        <taxon>Viridiplantae</taxon>
        <taxon>Streptophyta</taxon>
        <taxon>Embryophyta</taxon>
        <taxon>Tracheophyta</taxon>
        <taxon>Spermatophyta</taxon>
        <taxon>Magnoliopsida</taxon>
        <taxon>Liliopsida</taxon>
        <taxon>Poales</taxon>
        <taxon>Poaceae</taxon>
        <taxon>PACMAD clade</taxon>
        <taxon>Chloridoideae</taxon>
        <taxon>Eragrostideae</taxon>
        <taxon>Eragrostidinae</taxon>
        <taxon>Eragrostis</taxon>
    </lineage>
</organism>
<feature type="transmembrane region" description="Helical" evidence="8">
    <location>
        <begin position="283"/>
        <end position="300"/>
    </location>
</feature>
<dbReference type="CDD" id="cd20069">
    <property type="entry name" value="5TM_Oxa1-like"/>
    <property type="match status" value="1"/>
</dbReference>
<evidence type="ECO:0000256" key="6">
    <source>
        <dbReference type="RuleBase" id="RU003945"/>
    </source>
</evidence>